<dbReference type="InterPro" id="IPR036010">
    <property type="entry name" value="2Fe-2S_ferredoxin-like_sf"/>
</dbReference>
<dbReference type="Pfam" id="PF13510">
    <property type="entry name" value="Fer2_4"/>
    <property type="match status" value="1"/>
</dbReference>
<accession>A0ABX0YC20</accession>
<sequence>MKQNQNTPLFKRLAEQDREPVLFTLDGLPAQGLAGDTVLTAILTQSSFVRGSDFTAEPRAGFCLMGACQDCWVRLGDGRRVRACATFVGPGLAVSRDPGRVL</sequence>
<evidence type="ECO:0000256" key="1">
    <source>
        <dbReference type="ARBA" id="ARBA00023002"/>
    </source>
</evidence>
<comment type="caution">
    <text evidence="2">The sequence shown here is derived from an EMBL/GenBank/DDBJ whole genome shotgun (WGS) entry which is preliminary data.</text>
</comment>
<protein>
    <submittedName>
        <fullName evidence="2">(2Fe-2S)-binding protein</fullName>
    </submittedName>
</protein>
<reference evidence="2 3" key="1">
    <citation type="submission" date="2020-03" db="EMBL/GenBank/DDBJ databases">
        <authorList>
            <person name="Wang L."/>
            <person name="He N."/>
            <person name="Li Y."/>
            <person name="Fang Y."/>
            <person name="Zhang F."/>
        </authorList>
    </citation>
    <scope>NUCLEOTIDE SEQUENCE [LARGE SCALE GENOMIC DNA]</scope>
    <source>
        <strain evidence="3">hsmgli-8</strain>
    </source>
</reference>
<keyword evidence="1" id="KW-0560">Oxidoreductase</keyword>
<name>A0ABX0YC20_9PSED</name>
<evidence type="ECO:0000313" key="2">
    <source>
        <dbReference type="EMBL" id="NJO99785.1"/>
    </source>
</evidence>
<dbReference type="SUPFAM" id="SSF54292">
    <property type="entry name" value="2Fe-2S ferredoxin-like"/>
    <property type="match status" value="1"/>
</dbReference>
<dbReference type="InterPro" id="IPR042204">
    <property type="entry name" value="2Fe-2S-bd_N"/>
</dbReference>
<organism evidence="2 3">
    <name type="scientific">Pseudomonas quercus</name>
    <dbReference type="NCBI Taxonomy" id="2722792"/>
    <lineage>
        <taxon>Bacteria</taxon>
        <taxon>Pseudomonadati</taxon>
        <taxon>Pseudomonadota</taxon>
        <taxon>Gammaproteobacteria</taxon>
        <taxon>Pseudomonadales</taxon>
        <taxon>Pseudomonadaceae</taxon>
        <taxon>Pseudomonas</taxon>
    </lineage>
</organism>
<dbReference type="EMBL" id="JAAVJI010000001">
    <property type="protein sequence ID" value="NJO99785.1"/>
    <property type="molecule type" value="Genomic_DNA"/>
</dbReference>
<keyword evidence="3" id="KW-1185">Reference proteome</keyword>
<dbReference type="RefSeq" id="WP_168081239.1">
    <property type="nucleotide sequence ID" value="NZ_JAAVJI010000001.1"/>
</dbReference>
<proteinExistence type="predicted"/>
<dbReference type="Gene3D" id="3.10.20.440">
    <property type="entry name" value="2Fe-2S iron-sulphur cluster binding domain, sarcosine oxidase, alpha subunit, N-terminal domain"/>
    <property type="match status" value="1"/>
</dbReference>
<dbReference type="Proteomes" id="UP000746535">
    <property type="component" value="Unassembled WGS sequence"/>
</dbReference>
<gene>
    <name evidence="2" type="ORF">HBH25_02760</name>
</gene>
<evidence type="ECO:0000313" key="3">
    <source>
        <dbReference type="Proteomes" id="UP000746535"/>
    </source>
</evidence>